<organism evidence="3 4">
    <name type="scientific">Caulifigura coniformis</name>
    <dbReference type="NCBI Taxonomy" id="2527983"/>
    <lineage>
        <taxon>Bacteria</taxon>
        <taxon>Pseudomonadati</taxon>
        <taxon>Planctomycetota</taxon>
        <taxon>Planctomycetia</taxon>
        <taxon>Planctomycetales</taxon>
        <taxon>Planctomycetaceae</taxon>
        <taxon>Caulifigura</taxon>
    </lineage>
</organism>
<dbReference type="KEGG" id="ccos:Pan44_02000"/>
<dbReference type="Proteomes" id="UP000315700">
    <property type="component" value="Chromosome"/>
</dbReference>
<evidence type="ECO:0000313" key="4">
    <source>
        <dbReference type="Proteomes" id="UP000315700"/>
    </source>
</evidence>
<evidence type="ECO:0000259" key="1">
    <source>
        <dbReference type="Pfam" id="PF07583"/>
    </source>
</evidence>
<evidence type="ECO:0000259" key="2">
    <source>
        <dbReference type="Pfam" id="PF07587"/>
    </source>
</evidence>
<keyword evidence="4" id="KW-1185">Reference proteome</keyword>
<dbReference type="PANTHER" id="PTHR35889:SF3">
    <property type="entry name" value="F-BOX DOMAIN-CONTAINING PROTEIN"/>
    <property type="match status" value="1"/>
</dbReference>
<dbReference type="Pfam" id="PF07583">
    <property type="entry name" value="PSCyt2"/>
    <property type="match status" value="1"/>
</dbReference>
<dbReference type="InterPro" id="IPR022655">
    <property type="entry name" value="DUF1553"/>
</dbReference>
<dbReference type="AlphaFoldDB" id="A0A517S7S2"/>
<dbReference type="EMBL" id="CP036271">
    <property type="protein sequence ID" value="QDT52191.1"/>
    <property type="molecule type" value="Genomic_DNA"/>
</dbReference>
<dbReference type="PANTHER" id="PTHR35889">
    <property type="entry name" value="CYCLOINULO-OLIGOSACCHARIDE FRUCTANOTRANSFERASE-RELATED"/>
    <property type="match status" value="1"/>
</dbReference>
<dbReference type="OrthoDB" id="289126at2"/>
<proteinExistence type="predicted"/>
<dbReference type="RefSeq" id="WP_145026395.1">
    <property type="nucleotide sequence ID" value="NZ_CP036271.1"/>
</dbReference>
<name>A0A517S7S2_9PLAN</name>
<evidence type="ECO:0008006" key="5">
    <source>
        <dbReference type="Google" id="ProtNLM"/>
    </source>
</evidence>
<evidence type="ECO:0000313" key="3">
    <source>
        <dbReference type="EMBL" id="QDT52191.1"/>
    </source>
</evidence>
<dbReference type="InterPro" id="IPR011444">
    <property type="entry name" value="DUF1549"/>
</dbReference>
<accession>A0A517S7S2</accession>
<dbReference type="InParanoid" id="A0A517S7S2"/>
<sequence length="600" mass="66440">MNSVARCLLIGLVCLATASLQGEVPEGRREHPSEVKMAREIDRLLEKSFEAAGVTPAGISSDEDFLRRVSLDLAGTIPTPREVTLFGLDPDADKRAKLIDRLLDSKGYSDLWAAYWGEVIFGHATEQRARGAQGVFEEWMTAQLAANRPWSEITTALITATGKVQDDGQTALMFAHTGNAEEIAAEVSRIFLGIQLQCANCHDHPTDGWKREQFHELAAYLPRVSVRRQPDAGLLDFEVTSFSGPDVRPKPAELARFVDRNRDGRVTAAEAKASPRFERLFGFLISQGDADKDGALSMKEIEGLPAPPREGRGSSEHYMPDLNDPTAKGTMMQPVFFLSGQRQRGNSSDLDRREALAKAITSKSNPWFRKAFVNRMWGELLGEGFFMPIDDMGPKRSGVQEDVLEALANGFASHGYDIQWLLRTITSTQAYQRQLAGSPNDTVKFAAATPTRLRSDQIYNAMAQVLGVEEMPGLASMRRGPYGRGNSGRRGFQQLFGYDPSTPQADILGNIPQVLFMMNADTIAPLTRATGDTALGRILTQNSDDGAALDELYLRVLSREPTEKEREINLAYIKTVGRRNEAFEDIFWSLLNSSEFLTKR</sequence>
<gene>
    <name evidence="3" type="ORF">Pan44_02000</name>
</gene>
<reference evidence="3 4" key="1">
    <citation type="submission" date="2019-02" db="EMBL/GenBank/DDBJ databases">
        <title>Deep-cultivation of Planctomycetes and their phenomic and genomic characterization uncovers novel biology.</title>
        <authorList>
            <person name="Wiegand S."/>
            <person name="Jogler M."/>
            <person name="Boedeker C."/>
            <person name="Pinto D."/>
            <person name="Vollmers J."/>
            <person name="Rivas-Marin E."/>
            <person name="Kohn T."/>
            <person name="Peeters S.H."/>
            <person name="Heuer A."/>
            <person name="Rast P."/>
            <person name="Oberbeckmann S."/>
            <person name="Bunk B."/>
            <person name="Jeske O."/>
            <person name="Meyerdierks A."/>
            <person name="Storesund J.E."/>
            <person name="Kallscheuer N."/>
            <person name="Luecker S."/>
            <person name="Lage O.M."/>
            <person name="Pohl T."/>
            <person name="Merkel B.J."/>
            <person name="Hornburger P."/>
            <person name="Mueller R.-W."/>
            <person name="Bruemmer F."/>
            <person name="Labrenz M."/>
            <person name="Spormann A.M."/>
            <person name="Op den Camp H."/>
            <person name="Overmann J."/>
            <person name="Amann R."/>
            <person name="Jetten M.S.M."/>
            <person name="Mascher T."/>
            <person name="Medema M.H."/>
            <person name="Devos D.P."/>
            <person name="Kaster A.-K."/>
            <person name="Ovreas L."/>
            <person name="Rohde M."/>
            <person name="Galperin M.Y."/>
            <person name="Jogler C."/>
        </authorList>
    </citation>
    <scope>NUCLEOTIDE SEQUENCE [LARGE SCALE GENOMIC DNA]</scope>
    <source>
        <strain evidence="3 4">Pan44</strain>
    </source>
</reference>
<protein>
    <recommendedName>
        <fullName evidence="5">EF hand</fullName>
    </recommendedName>
</protein>
<dbReference type="Pfam" id="PF07587">
    <property type="entry name" value="PSD1"/>
    <property type="match status" value="1"/>
</dbReference>
<feature type="domain" description="DUF1549" evidence="1">
    <location>
        <begin position="40"/>
        <end position="223"/>
    </location>
</feature>
<feature type="domain" description="DUF1553" evidence="2">
    <location>
        <begin position="352"/>
        <end position="467"/>
    </location>
</feature>